<dbReference type="GeneID" id="92088017"/>
<name>A0ABR1VYH9_9PEZI</name>
<keyword evidence="2" id="KW-1185">Reference proteome</keyword>
<proteinExistence type="predicted"/>
<reference evidence="1 2" key="1">
    <citation type="submission" date="2023-01" db="EMBL/GenBank/DDBJ databases">
        <title>Analysis of 21 Apiospora genomes using comparative genomics revels a genus with tremendous synthesis potential of carbohydrate active enzymes and secondary metabolites.</title>
        <authorList>
            <person name="Sorensen T."/>
        </authorList>
    </citation>
    <scope>NUCLEOTIDE SEQUENCE [LARGE SCALE GENOMIC DNA]</scope>
    <source>
        <strain evidence="1 2">CBS 135458</strain>
    </source>
</reference>
<dbReference type="Proteomes" id="UP001480595">
    <property type="component" value="Unassembled WGS sequence"/>
</dbReference>
<organism evidence="1 2">
    <name type="scientific">Apiospora phragmitis</name>
    <dbReference type="NCBI Taxonomy" id="2905665"/>
    <lineage>
        <taxon>Eukaryota</taxon>
        <taxon>Fungi</taxon>
        <taxon>Dikarya</taxon>
        <taxon>Ascomycota</taxon>
        <taxon>Pezizomycotina</taxon>
        <taxon>Sordariomycetes</taxon>
        <taxon>Xylariomycetidae</taxon>
        <taxon>Amphisphaeriales</taxon>
        <taxon>Apiosporaceae</taxon>
        <taxon>Apiospora</taxon>
    </lineage>
</organism>
<dbReference type="RefSeq" id="XP_066719232.1">
    <property type="nucleotide sequence ID" value="XM_066854954.1"/>
</dbReference>
<evidence type="ECO:0000313" key="1">
    <source>
        <dbReference type="EMBL" id="KAK8076273.1"/>
    </source>
</evidence>
<accession>A0ABR1VYH9</accession>
<evidence type="ECO:0000313" key="2">
    <source>
        <dbReference type="Proteomes" id="UP001480595"/>
    </source>
</evidence>
<comment type="caution">
    <text evidence="1">The sequence shown here is derived from an EMBL/GenBank/DDBJ whole genome shotgun (WGS) entry which is preliminary data.</text>
</comment>
<protein>
    <submittedName>
        <fullName evidence="1">Uncharacterized protein</fullName>
    </submittedName>
</protein>
<gene>
    <name evidence="1" type="ORF">PG994_003545</name>
</gene>
<dbReference type="EMBL" id="JAQQWL010000004">
    <property type="protein sequence ID" value="KAK8076273.1"/>
    <property type="molecule type" value="Genomic_DNA"/>
</dbReference>
<sequence>MLYHIVEIASCVRTPAAQLVDQALLDLCDPLLERLLGGLVVIGGIAQLVLRDGCARGHAGQGCCKASSNNRRPHIGECWDVRRNEREGC</sequence>